<accession>A0ABV9NWI0</accession>
<protein>
    <submittedName>
        <fullName evidence="1">Uncharacterized protein</fullName>
    </submittedName>
</protein>
<evidence type="ECO:0000313" key="1">
    <source>
        <dbReference type="EMBL" id="MFC4737672.1"/>
    </source>
</evidence>
<keyword evidence="2" id="KW-1185">Reference proteome</keyword>
<dbReference type="RefSeq" id="WP_377910260.1">
    <property type="nucleotide sequence ID" value="NZ_JBHSGK010000013.1"/>
</dbReference>
<dbReference type="Proteomes" id="UP001595896">
    <property type="component" value="Unassembled WGS sequence"/>
</dbReference>
<dbReference type="EMBL" id="JBHSGK010000013">
    <property type="protein sequence ID" value="MFC4737672.1"/>
    <property type="molecule type" value="Genomic_DNA"/>
</dbReference>
<organism evidence="1 2">
    <name type="scientific">Bacillus daqingensis</name>
    <dbReference type="NCBI Taxonomy" id="872396"/>
    <lineage>
        <taxon>Bacteria</taxon>
        <taxon>Bacillati</taxon>
        <taxon>Bacillota</taxon>
        <taxon>Bacilli</taxon>
        <taxon>Bacillales</taxon>
        <taxon>Bacillaceae</taxon>
        <taxon>Bacillus</taxon>
    </lineage>
</organism>
<evidence type="ECO:0000313" key="2">
    <source>
        <dbReference type="Proteomes" id="UP001595896"/>
    </source>
</evidence>
<sequence length="84" mass="9779">MWKQQLYDIQTGSREAEEEAIELLLPLIEQQLHYCQNTIREDVRQELLVEALLILRKLDLHPAPGFILWMAAEHLSCPAALQSR</sequence>
<gene>
    <name evidence="1" type="ORF">ACFO4L_13795</name>
</gene>
<proteinExistence type="predicted"/>
<comment type="caution">
    <text evidence="1">The sequence shown here is derived from an EMBL/GenBank/DDBJ whole genome shotgun (WGS) entry which is preliminary data.</text>
</comment>
<reference evidence="2" key="1">
    <citation type="journal article" date="2019" name="Int. J. Syst. Evol. Microbiol.">
        <title>The Global Catalogue of Microorganisms (GCM) 10K type strain sequencing project: providing services to taxonomists for standard genome sequencing and annotation.</title>
        <authorList>
            <consortium name="The Broad Institute Genomics Platform"/>
            <consortium name="The Broad Institute Genome Sequencing Center for Infectious Disease"/>
            <person name="Wu L."/>
            <person name="Ma J."/>
        </authorList>
    </citation>
    <scope>NUCLEOTIDE SEQUENCE [LARGE SCALE GENOMIC DNA]</scope>
    <source>
        <strain evidence="2">JCM 12165</strain>
    </source>
</reference>
<name>A0ABV9NWI0_9BACI</name>